<evidence type="ECO:0000313" key="1">
    <source>
        <dbReference type="EMBL" id="MDQ8833105.1"/>
    </source>
</evidence>
<dbReference type="Proteomes" id="UP001228446">
    <property type="component" value="Unassembled WGS sequence"/>
</dbReference>
<name>A0ABU1B3I7_9STRE</name>
<keyword evidence="2" id="KW-1185">Reference proteome</keyword>
<evidence type="ECO:0000313" key="2">
    <source>
        <dbReference type="Proteomes" id="UP001228446"/>
    </source>
</evidence>
<gene>
    <name evidence="1" type="ORF">RFF62_04795</name>
</gene>
<protein>
    <recommendedName>
        <fullName evidence="3">Bacteriocin immunity protein</fullName>
    </recommendedName>
</protein>
<proteinExistence type="predicted"/>
<dbReference type="RefSeq" id="WP_308937851.1">
    <property type="nucleotide sequence ID" value="NZ_JAVIBP010000032.1"/>
</dbReference>
<comment type="caution">
    <text evidence="1">The sequence shown here is derived from an EMBL/GenBank/DDBJ whole genome shotgun (WGS) entry which is preliminary data.</text>
</comment>
<organism evidence="1 2">
    <name type="scientific">Streptococcus ruminantium</name>
    <dbReference type="NCBI Taxonomy" id="1917441"/>
    <lineage>
        <taxon>Bacteria</taxon>
        <taxon>Bacillati</taxon>
        <taxon>Bacillota</taxon>
        <taxon>Bacilli</taxon>
        <taxon>Lactobacillales</taxon>
        <taxon>Streptococcaceae</taxon>
        <taxon>Streptococcus</taxon>
    </lineage>
</organism>
<reference evidence="1 2" key="1">
    <citation type="submission" date="2023-08" db="EMBL/GenBank/DDBJ databases">
        <title>Streptococcus ruminantium-associated sheep mastitis outbreak detected in Italy is distinct from bovine isolates.</title>
        <authorList>
            <person name="Rosa M.N."/>
            <person name="Vezina B."/>
            <person name="Tola S."/>
        </authorList>
    </citation>
    <scope>NUCLEOTIDE SEQUENCE [LARGE SCALE GENOMIC DNA]</scope>
    <source>
        <strain evidence="1 2">OM6730</strain>
    </source>
</reference>
<accession>A0ABU1B3I7</accession>
<sequence>MSKETRNEQDKKVLGLANQISELLVAHQYEGTWELVGELNALLKKKEELTLPTYMIDSLIQYIKSYYYQNNQVKKARTAMTAIGHKLADFD</sequence>
<evidence type="ECO:0008006" key="3">
    <source>
        <dbReference type="Google" id="ProtNLM"/>
    </source>
</evidence>
<dbReference type="EMBL" id="JAVIBX010000014">
    <property type="protein sequence ID" value="MDQ8833105.1"/>
    <property type="molecule type" value="Genomic_DNA"/>
</dbReference>